<gene>
    <name evidence="1" type="ORF">ACFQMK_03805</name>
</gene>
<dbReference type="CDD" id="cd10787">
    <property type="entry name" value="LamB_YcsF_like"/>
    <property type="match status" value="1"/>
</dbReference>
<dbReference type="Pfam" id="PF03746">
    <property type="entry name" value="LamB_YcsF"/>
    <property type="match status" value="1"/>
</dbReference>
<keyword evidence="2" id="KW-1185">Reference proteome</keyword>
<accession>A0ABD5YEQ7</accession>
<protein>
    <submittedName>
        <fullName evidence="1">LamB/YcsF family protein</fullName>
    </submittedName>
</protein>
<dbReference type="EMBL" id="JBHSZZ010000017">
    <property type="protein sequence ID" value="MFC7186023.1"/>
    <property type="molecule type" value="Genomic_DNA"/>
</dbReference>
<comment type="caution">
    <text evidence="1">The sequence shown here is derived from an EMBL/GenBank/DDBJ whole genome shotgun (WGS) entry which is preliminary data.</text>
</comment>
<dbReference type="NCBIfam" id="NF003814">
    <property type="entry name" value="PRK05406.1-3"/>
    <property type="match status" value="1"/>
</dbReference>
<proteinExistence type="predicted"/>
<dbReference type="AlphaFoldDB" id="A0ABD5YEQ7"/>
<dbReference type="InterPro" id="IPR011330">
    <property type="entry name" value="Glyco_hydro/deAcase_b/a-brl"/>
</dbReference>
<sequence>MTAIDLNCDMGESFGNYTMGNDEAVMPYITSANIAGGFHAGDPHVLFETVALAAKHDVGIGVHPGLPDKIGFGRRTIDATPEEVRDYVIYQLGAVLGVAKHHGVEIQHVKPHGAMYSMLSESEEHTRAVIEGILEVDPSLIYLATDLNIFSVAQEYDALDAVFEGYVDLDYASDGTIIVEQQKQPRDPELVADRVTSIAKHGTVKAVDGRTIDLPADSICIHGDGPNSLELLRTIHDRLDAEGIALRQLPELVSD</sequence>
<dbReference type="InterPro" id="IPR005501">
    <property type="entry name" value="LamB/YcsF/PxpA-like"/>
</dbReference>
<dbReference type="NCBIfam" id="NF003816">
    <property type="entry name" value="PRK05406.1-5"/>
    <property type="match status" value="1"/>
</dbReference>
<dbReference type="Proteomes" id="UP001596390">
    <property type="component" value="Unassembled WGS sequence"/>
</dbReference>
<dbReference type="PANTHER" id="PTHR30292">
    <property type="entry name" value="UNCHARACTERIZED PROTEIN YBGL-RELATED"/>
    <property type="match status" value="1"/>
</dbReference>
<dbReference type="Gene3D" id="3.20.20.370">
    <property type="entry name" value="Glycoside hydrolase/deacetylase"/>
    <property type="match status" value="1"/>
</dbReference>
<dbReference type="SUPFAM" id="SSF88713">
    <property type="entry name" value="Glycoside hydrolase/deacetylase"/>
    <property type="match status" value="1"/>
</dbReference>
<dbReference type="RefSeq" id="WP_267662999.1">
    <property type="nucleotide sequence ID" value="NZ_JAODIX010000017.1"/>
</dbReference>
<evidence type="ECO:0000313" key="2">
    <source>
        <dbReference type="Proteomes" id="UP001596390"/>
    </source>
</evidence>
<reference evidence="1 2" key="1">
    <citation type="journal article" date="2019" name="Int. J. Syst. Evol. Microbiol.">
        <title>The Global Catalogue of Microorganisms (GCM) 10K type strain sequencing project: providing services to taxonomists for standard genome sequencing and annotation.</title>
        <authorList>
            <consortium name="The Broad Institute Genomics Platform"/>
            <consortium name="The Broad Institute Genome Sequencing Center for Infectious Disease"/>
            <person name="Wu L."/>
            <person name="Ma J."/>
        </authorList>
    </citation>
    <scope>NUCLEOTIDE SEQUENCE [LARGE SCALE GENOMIC DNA]</scope>
    <source>
        <strain evidence="1 2">Q85</strain>
    </source>
</reference>
<name>A0ABD5YEQ7_9EURY</name>
<organism evidence="1 2">
    <name type="scientific">Halorubrum yunnanense</name>
    <dbReference type="NCBI Taxonomy" id="1526162"/>
    <lineage>
        <taxon>Archaea</taxon>
        <taxon>Methanobacteriati</taxon>
        <taxon>Methanobacteriota</taxon>
        <taxon>Stenosarchaea group</taxon>
        <taxon>Halobacteria</taxon>
        <taxon>Halobacteriales</taxon>
        <taxon>Haloferacaceae</taxon>
        <taxon>Halorubrum</taxon>
    </lineage>
</organism>
<dbReference type="PANTHER" id="PTHR30292:SF0">
    <property type="entry name" value="5-OXOPROLINASE SUBUNIT A"/>
    <property type="match status" value="1"/>
</dbReference>
<evidence type="ECO:0000313" key="1">
    <source>
        <dbReference type="EMBL" id="MFC7186023.1"/>
    </source>
</evidence>